<dbReference type="HOGENOM" id="CLU_000288_6_10_1"/>
<evidence type="ECO:0000259" key="2">
    <source>
        <dbReference type="PROSITE" id="PS50837"/>
    </source>
</evidence>
<name>V2XRM7_MONRO</name>
<keyword evidence="4" id="KW-1185">Reference proteome</keyword>
<sequence>MFNNASHFNINNGQFTTISGDQINNYVVDPLQVIGQELKDVDTREKILGLLLDWTRGASHSDRIFWLYGPAGAGKSAISQTIAESCQKENILVSSFFFSRADPNRNNPKYIFISIAYGLVRFIPGLRKPIGEAIRDHPGLLQAGLEDQFRELILEPCPRYLQRNLPHRVIIIDGLDECDGSHVQQRILSILVAALPLEIPLRFLVCSRPEPSIREVFNTDHFRPYLRRVVLDGTFNPSRDIQVFLVAKFRQIRNNPRNHHIHFPVLWPAPGIIDELVQKASGQFIYAATVIKFIDSDYSDPCEQLKIILCPGPYSDLGLGSPFHDPDVLYLQILSTNPLRSKVREVIRALSAIPYSLNRLHPTPQCIEALLILKEGEVISTLRGMHSILDISGPNDDIRNFHASFDDFLRDPTRSGYFFVGDDRTQHSSLACWYLHAIDHYFEVSQEDEKTSSVAHYDIYRTAWETWGSQCSASNLNDEVLNAVRNAKLAKTVGLYITDYLHNPTVPWETSGTMTCGALKYLYSFCKPRPYYNAYNRRILKHGST</sequence>
<dbReference type="PROSITE" id="PS50837">
    <property type="entry name" value="NACHT"/>
    <property type="match status" value="1"/>
</dbReference>
<dbReference type="InterPro" id="IPR056884">
    <property type="entry name" value="NPHP3-like_N"/>
</dbReference>
<gene>
    <name evidence="3" type="ORF">Moror_13805</name>
</gene>
<accession>V2XRM7</accession>
<dbReference type="InterPro" id="IPR027417">
    <property type="entry name" value="P-loop_NTPase"/>
</dbReference>
<dbReference type="KEGG" id="mrr:Moror_13805"/>
<evidence type="ECO:0000256" key="1">
    <source>
        <dbReference type="ARBA" id="ARBA00022737"/>
    </source>
</evidence>
<dbReference type="STRING" id="1381753.V2XRM7"/>
<evidence type="ECO:0000313" key="3">
    <source>
        <dbReference type="EMBL" id="ESK95170.1"/>
    </source>
</evidence>
<dbReference type="OrthoDB" id="4760524at2759"/>
<dbReference type="Gene3D" id="3.40.50.300">
    <property type="entry name" value="P-loop containing nucleotide triphosphate hydrolases"/>
    <property type="match status" value="1"/>
</dbReference>
<protein>
    <submittedName>
        <fullName evidence="3">Nwd2</fullName>
    </submittedName>
</protein>
<comment type="caution">
    <text evidence="3">The sequence shown here is derived from an EMBL/GenBank/DDBJ whole genome shotgun (WGS) entry which is preliminary data.</text>
</comment>
<keyword evidence="1" id="KW-0677">Repeat</keyword>
<dbReference type="Pfam" id="PF24883">
    <property type="entry name" value="NPHP3_N"/>
    <property type="match status" value="1"/>
</dbReference>
<dbReference type="Proteomes" id="UP000017559">
    <property type="component" value="Unassembled WGS sequence"/>
</dbReference>
<dbReference type="PANTHER" id="PTHR10039">
    <property type="entry name" value="AMELOGENIN"/>
    <property type="match status" value="1"/>
</dbReference>
<organism evidence="3 4">
    <name type="scientific">Moniliophthora roreri (strain MCA 2997)</name>
    <name type="common">Cocoa frosty pod rot fungus</name>
    <name type="synonym">Crinipellis roreri</name>
    <dbReference type="NCBI Taxonomy" id="1381753"/>
    <lineage>
        <taxon>Eukaryota</taxon>
        <taxon>Fungi</taxon>
        <taxon>Dikarya</taxon>
        <taxon>Basidiomycota</taxon>
        <taxon>Agaricomycotina</taxon>
        <taxon>Agaricomycetes</taxon>
        <taxon>Agaricomycetidae</taxon>
        <taxon>Agaricales</taxon>
        <taxon>Marasmiineae</taxon>
        <taxon>Marasmiaceae</taxon>
        <taxon>Moniliophthora</taxon>
    </lineage>
</organism>
<evidence type="ECO:0000313" key="4">
    <source>
        <dbReference type="Proteomes" id="UP000017559"/>
    </source>
</evidence>
<dbReference type="EMBL" id="AWSO01000111">
    <property type="protein sequence ID" value="ESK95170.1"/>
    <property type="molecule type" value="Genomic_DNA"/>
</dbReference>
<feature type="domain" description="NACHT" evidence="2">
    <location>
        <begin position="63"/>
        <end position="209"/>
    </location>
</feature>
<dbReference type="AlphaFoldDB" id="V2XRM7"/>
<reference evidence="3 4" key="1">
    <citation type="journal article" date="2014" name="BMC Genomics">
        <title>Genome and secretome analysis of the hemibiotrophic fungal pathogen, Moniliophthora roreri, which causes frosty pod rot disease of cacao: mechanisms of the biotrophic and necrotrophic phases.</title>
        <authorList>
            <person name="Meinhardt L.W."/>
            <person name="Costa G.G.L."/>
            <person name="Thomazella D.P.T."/>
            <person name="Teixeira P.J.P.L."/>
            <person name="Carazzolle M.F."/>
            <person name="Schuster S.C."/>
            <person name="Carlson J.E."/>
            <person name="Guiltinan M.J."/>
            <person name="Mieczkowski P."/>
            <person name="Farmer A."/>
            <person name="Ramaraj T."/>
            <person name="Crozier J."/>
            <person name="Davis R.E."/>
            <person name="Shao J."/>
            <person name="Melnick R.L."/>
            <person name="Pereira G.A.G."/>
            <person name="Bailey B.A."/>
        </authorList>
    </citation>
    <scope>NUCLEOTIDE SEQUENCE [LARGE SCALE GENOMIC DNA]</scope>
    <source>
        <strain evidence="3 4">MCA 2997</strain>
    </source>
</reference>
<proteinExistence type="predicted"/>
<dbReference type="InterPro" id="IPR007111">
    <property type="entry name" value="NACHT_NTPase"/>
</dbReference>
<dbReference type="PANTHER" id="PTHR10039:SF14">
    <property type="entry name" value="NACHT DOMAIN-CONTAINING PROTEIN"/>
    <property type="match status" value="1"/>
</dbReference>
<dbReference type="SUPFAM" id="SSF52540">
    <property type="entry name" value="P-loop containing nucleoside triphosphate hydrolases"/>
    <property type="match status" value="1"/>
</dbReference>